<evidence type="ECO:0000259" key="8">
    <source>
        <dbReference type="Pfam" id="PF00535"/>
    </source>
</evidence>
<evidence type="ECO:0000256" key="4">
    <source>
        <dbReference type="ARBA" id="ARBA00022679"/>
    </source>
</evidence>
<dbReference type="AlphaFoldDB" id="A0A928VUJ3"/>
<evidence type="ECO:0000256" key="3">
    <source>
        <dbReference type="ARBA" id="ARBA00022676"/>
    </source>
</evidence>
<dbReference type="SUPFAM" id="SSF53448">
    <property type="entry name" value="Nucleotide-diphospho-sugar transferases"/>
    <property type="match status" value="1"/>
</dbReference>
<dbReference type="InterPro" id="IPR019734">
    <property type="entry name" value="TPR_rpt"/>
</dbReference>
<dbReference type="PANTHER" id="PTHR43179">
    <property type="entry name" value="RHAMNOSYLTRANSFERASE WBBL"/>
    <property type="match status" value="1"/>
</dbReference>
<dbReference type="Gene3D" id="3.90.550.10">
    <property type="entry name" value="Spore Coat Polysaccharide Biosynthesis Protein SpsA, Chain A"/>
    <property type="match status" value="1"/>
</dbReference>
<comment type="caution">
    <text evidence="9">The sequence shown here is derived from an EMBL/GenBank/DDBJ whole genome shotgun (WGS) entry which is preliminary data.</text>
</comment>
<organism evidence="9 10">
    <name type="scientific">Zarconia navalis LEGE 11467</name>
    <dbReference type="NCBI Taxonomy" id="1828826"/>
    <lineage>
        <taxon>Bacteria</taxon>
        <taxon>Bacillati</taxon>
        <taxon>Cyanobacteriota</taxon>
        <taxon>Cyanophyceae</taxon>
        <taxon>Oscillatoriophycideae</taxon>
        <taxon>Oscillatoriales</taxon>
        <taxon>Oscillatoriales incertae sedis</taxon>
        <taxon>Zarconia</taxon>
        <taxon>Zarconia navalis</taxon>
    </lineage>
</organism>
<keyword evidence="6 7" id="KW-0802">TPR repeat</keyword>
<feature type="repeat" description="TPR" evidence="7">
    <location>
        <begin position="246"/>
        <end position="279"/>
    </location>
</feature>
<evidence type="ECO:0000256" key="6">
    <source>
        <dbReference type="ARBA" id="ARBA00022803"/>
    </source>
</evidence>
<dbReference type="Pfam" id="PF13414">
    <property type="entry name" value="TPR_11"/>
    <property type="match status" value="1"/>
</dbReference>
<sequence length="673" mass="76816">MVDINNNGKVARLNSQESKIILQPIVSQSHYQLGQVLAKQEQWEKAIASYRQALQLEARSEVYLSLAEALVRQGKEVEAIECYQKSIEQQPNLARAHHNLGDLLQKQGQIETAISAYRQAIELESEFSWSHNNLGDALRDLERWEEASGTYKKAIELNPNFAWSHYNLAEVSMKQEKWDEAILAYRAAAELQTDFPNIHLKIAKASQKKNTEDFQELIHFYAEQISKNPSQVELYNNALDLEPYNIRLYLGLAKALEEKKDVNQAIVFYNLALKQDPDCFEEVWAGYSRLMGFEFDTPAIKQKLSESCASIGNLCMQKTRKIYRQAFRLNPENSQLDRKQIETILKLEPDILEFEDSAIASQADSIDFYTKNKIDLLETHTLPFQYQQRIPSSTAFVDIIVCIHNALEDVKKCLDSIIKNTSFNYHLIIINDGSQSETSTFLAQWINCDRNITLIRNPIAKGYTKAANQGLQASRSDYILLLNSDTIVTKNWIKKLIECANSDPKIGVVGPLSNCASWQSIPELFDSNGDWAINTIPSQYSIEQYSNIVEKHSKKSFPLVSFVNGFCYMITRTALDSVGLLDEESFPHGYGEENDLSLRIVKAGFKLAIADHTYIYHAKSKSFGHQRRKELAKQGSSALKKKHPHVDFKNLTAQIKENRDLENLRNILKEVTR</sequence>
<evidence type="ECO:0000256" key="5">
    <source>
        <dbReference type="ARBA" id="ARBA00022737"/>
    </source>
</evidence>
<dbReference type="Pfam" id="PF14559">
    <property type="entry name" value="TPR_19"/>
    <property type="match status" value="1"/>
</dbReference>
<feature type="domain" description="Glycosyltransferase 2-like" evidence="8">
    <location>
        <begin position="399"/>
        <end position="511"/>
    </location>
</feature>
<accession>A0A928VUJ3</accession>
<reference evidence="9" key="1">
    <citation type="submission" date="2020-10" db="EMBL/GenBank/DDBJ databases">
        <authorList>
            <person name="Castelo-Branco R."/>
            <person name="Eusebio N."/>
            <person name="Adriana R."/>
            <person name="Vieira A."/>
            <person name="Brugerolle De Fraissinette N."/>
            <person name="Rezende De Castro R."/>
            <person name="Schneider M.P."/>
            <person name="Vasconcelos V."/>
            <person name="Leao P.N."/>
        </authorList>
    </citation>
    <scope>NUCLEOTIDE SEQUENCE</scope>
    <source>
        <strain evidence="9">LEGE 11467</strain>
    </source>
</reference>
<comment type="pathway">
    <text evidence="1">Cell wall biogenesis; cell wall polysaccharide biosynthesis.</text>
</comment>
<evidence type="ECO:0000313" key="10">
    <source>
        <dbReference type="Proteomes" id="UP000621799"/>
    </source>
</evidence>
<feature type="repeat" description="TPR" evidence="7">
    <location>
        <begin position="128"/>
        <end position="161"/>
    </location>
</feature>
<evidence type="ECO:0000256" key="2">
    <source>
        <dbReference type="ARBA" id="ARBA00006739"/>
    </source>
</evidence>
<dbReference type="InterPro" id="IPR013105">
    <property type="entry name" value="TPR_2"/>
</dbReference>
<dbReference type="PROSITE" id="PS50005">
    <property type="entry name" value="TPR"/>
    <property type="match status" value="4"/>
</dbReference>
<keyword evidence="5" id="KW-0677">Repeat</keyword>
<dbReference type="InterPro" id="IPR029044">
    <property type="entry name" value="Nucleotide-diphossugar_trans"/>
</dbReference>
<dbReference type="RefSeq" id="WP_264319981.1">
    <property type="nucleotide sequence ID" value="NZ_JADEXN010000027.1"/>
</dbReference>
<dbReference type="GO" id="GO:0016757">
    <property type="term" value="F:glycosyltransferase activity"/>
    <property type="evidence" value="ECO:0007669"/>
    <property type="project" value="UniProtKB-KW"/>
</dbReference>
<feature type="repeat" description="TPR" evidence="7">
    <location>
        <begin position="27"/>
        <end position="60"/>
    </location>
</feature>
<dbReference type="Pfam" id="PF13424">
    <property type="entry name" value="TPR_12"/>
    <property type="match status" value="1"/>
</dbReference>
<dbReference type="Pfam" id="PF00535">
    <property type="entry name" value="Glycos_transf_2"/>
    <property type="match status" value="1"/>
</dbReference>
<proteinExistence type="inferred from homology"/>
<dbReference type="InterPro" id="IPR001173">
    <property type="entry name" value="Glyco_trans_2-like"/>
</dbReference>
<protein>
    <submittedName>
        <fullName evidence="9">Tetratricopeptide repeat protein</fullName>
    </submittedName>
</protein>
<dbReference type="CDD" id="cd04186">
    <property type="entry name" value="GT_2_like_c"/>
    <property type="match status" value="1"/>
</dbReference>
<dbReference type="PROSITE" id="PS50293">
    <property type="entry name" value="TPR_REGION"/>
    <property type="match status" value="1"/>
</dbReference>
<keyword evidence="4" id="KW-0808">Transferase</keyword>
<comment type="similarity">
    <text evidence="2">Belongs to the glycosyltransferase 2 family.</text>
</comment>
<dbReference type="EMBL" id="JADEXN010000027">
    <property type="protein sequence ID" value="MBE9039719.1"/>
    <property type="molecule type" value="Genomic_DNA"/>
</dbReference>
<dbReference type="InterPro" id="IPR011990">
    <property type="entry name" value="TPR-like_helical_dom_sf"/>
</dbReference>
<name>A0A928VUJ3_9CYAN</name>
<dbReference type="Proteomes" id="UP000621799">
    <property type="component" value="Unassembled WGS sequence"/>
</dbReference>
<dbReference type="Pfam" id="PF07719">
    <property type="entry name" value="TPR_2"/>
    <property type="match status" value="1"/>
</dbReference>
<dbReference type="SMART" id="SM00028">
    <property type="entry name" value="TPR"/>
    <property type="match status" value="6"/>
</dbReference>
<evidence type="ECO:0000256" key="7">
    <source>
        <dbReference type="PROSITE-ProRule" id="PRU00339"/>
    </source>
</evidence>
<gene>
    <name evidence="9" type="ORF">IQ235_02780</name>
</gene>
<evidence type="ECO:0000256" key="1">
    <source>
        <dbReference type="ARBA" id="ARBA00004776"/>
    </source>
</evidence>
<evidence type="ECO:0000313" key="9">
    <source>
        <dbReference type="EMBL" id="MBE9039719.1"/>
    </source>
</evidence>
<dbReference type="PANTHER" id="PTHR43179:SF12">
    <property type="entry name" value="GALACTOFURANOSYLTRANSFERASE GLFT2"/>
    <property type="match status" value="1"/>
</dbReference>
<dbReference type="SUPFAM" id="SSF48452">
    <property type="entry name" value="TPR-like"/>
    <property type="match status" value="1"/>
</dbReference>
<dbReference type="Gene3D" id="1.25.40.10">
    <property type="entry name" value="Tetratricopeptide repeat domain"/>
    <property type="match status" value="2"/>
</dbReference>
<feature type="repeat" description="TPR" evidence="7">
    <location>
        <begin position="94"/>
        <end position="127"/>
    </location>
</feature>
<keyword evidence="3" id="KW-0328">Glycosyltransferase</keyword>
<keyword evidence="10" id="KW-1185">Reference proteome</keyword>